<evidence type="ECO:0000313" key="14">
    <source>
        <dbReference type="EMBL" id="MBT2988800.1"/>
    </source>
</evidence>
<dbReference type="InterPro" id="IPR002545">
    <property type="entry name" value="CheW-lke_dom"/>
</dbReference>
<dbReference type="Gene3D" id="1.10.287.560">
    <property type="entry name" value="Histidine kinase CheA-like, homodimeric domain"/>
    <property type="match status" value="1"/>
</dbReference>
<dbReference type="Gene3D" id="3.30.565.10">
    <property type="entry name" value="Histidine kinase-like ATPase, C-terminal domain"/>
    <property type="match status" value="1"/>
</dbReference>
<dbReference type="PROSITE" id="PS50894">
    <property type="entry name" value="HPT"/>
    <property type="match status" value="1"/>
</dbReference>
<dbReference type="InterPro" id="IPR036890">
    <property type="entry name" value="HATPase_C_sf"/>
</dbReference>
<dbReference type="SUPFAM" id="SSF50341">
    <property type="entry name" value="CheW-like"/>
    <property type="match status" value="1"/>
</dbReference>
<dbReference type="EMBL" id="JAHHGM010000005">
    <property type="protein sequence ID" value="MBT2988800.1"/>
    <property type="molecule type" value="Genomic_DNA"/>
</dbReference>
<feature type="compositionally biased region" description="Polar residues" evidence="10">
    <location>
        <begin position="328"/>
        <end position="340"/>
    </location>
</feature>
<evidence type="ECO:0000259" key="13">
    <source>
        <dbReference type="PROSITE" id="PS50894"/>
    </source>
</evidence>
<dbReference type="InterPro" id="IPR037006">
    <property type="entry name" value="CheA-like_homodim_sf"/>
</dbReference>
<keyword evidence="7" id="KW-0902">Two-component regulatory system</keyword>
<dbReference type="Pfam" id="PF02518">
    <property type="entry name" value="HATPase_c"/>
    <property type="match status" value="1"/>
</dbReference>
<dbReference type="PRINTS" id="PR00344">
    <property type="entry name" value="BCTRLSENSOR"/>
</dbReference>
<dbReference type="InterPro" id="IPR036641">
    <property type="entry name" value="HPT_dom_sf"/>
</dbReference>
<feature type="domain" description="CheW-like" evidence="12">
    <location>
        <begin position="648"/>
        <end position="784"/>
    </location>
</feature>
<dbReference type="PROSITE" id="PS50851">
    <property type="entry name" value="CHEW"/>
    <property type="match status" value="1"/>
</dbReference>
<dbReference type="InterPro" id="IPR036061">
    <property type="entry name" value="CheW-like_dom_sf"/>
</dbReference>
<dbReference type="SUPFAM" id="SSF47226">
    <property type="entry name" value="Histidine-containing phosphotransfer domain, HPT domain"/>
    <property type="match status" value="1"/>
</dbReference>
<dbReference type="SUPFAM" id="SSF47384">
    <property type="entry name" value="Homodimeric domain of signal transducing histidine kinase"/>
    <property type="match status" value="1"/>
</dbReference>
<evidence type="ECO:0000256" key="4">
    <source>
        <dbReference type="ARBA" id="ARBA00022553"/>
    </source>
</evidence>
<dbReference type="CDD" id="cd00731">
    <property type="entry name" value="CheA_reg"/>
    <property type="match status" value="1"/>
</dbReference>
<comment type="function">
    <text evidence="8">Involved in the transmission of sensory signals from the chemoreceptors to the flagellar motors. CheA is autophosphorylated; it can transfer its phosphate group to either CheB or CheY.</text>
</comment>
<dbReference type="AlphaFoldDB" id="A0A944MD43"/>
<keyword evidence="6" id="KW-0418">Kinase</keyword>
<dbReference type="FunFam" id="2.30.30.40:FF:000048">
    <property type="entry name" value="Chemotaxis protein CheA, putative"/>
    <property type="match status" value="1"/>
</dbReference>
<dbReference type="SMART" id="SM00387">
    <property type="entry name" value="HATPase_c"/>
    <property type="match status" value="1"/>
</dbReference>
<dbReference type="FunFam" id="3.30.565.10:FF:000016">
    <property type="entry name" value="Chemotaxis protein CheA, putative"/>
    <property type="match status" value="1"/>
</dbReference>
<feature type="compositionally biased region" description="Acidic residues" evidence="10">
    <location>
        <begin position="213"/>
        <end position="222"/>
    </location>
</feature>
<dbReference type="Gene3D" id="2.30.30.40">
    <property type="entry name" value="SH3 Domains"/>
    <property type="match status" value="1"/>
</dbReference>
<keyword evidence="4 9" id="KW-0597">Phosphoprotein</keyword>
<dbReference type="Pfam" id="PF01627">
    <property type="entry name" value="Hpt"/>
    <property type="match status" value="1"/>
</dbReference>
<dbReference type="Gene3D" id="1.20.120.160">
    <property type="entry name" value="HPT domain"/>
    <property type="match status" value="1"/>
</dbReference>
<dbReference type="InterPro" id="IPR005467">
    <property type="entry name" value="His_kinase_dom"/>
</dbReference>
<dbReference type="InterPro" id="IPR004358">
    <property type="entry name" value="Sig_transdc_His_kin-like_C"/>
</dbReference>
<dbReference type="InterPro" id="IPR008207">
    <property type="entry name" value="Sig_transdc_His_kin_Hpt_dom"/>
</dbReference>
<evidence type="ECO:0000256" key="3">
    <source>
        <dbReference type="ARBA" id="ARBA00021495"/>
    </source>
</evidence>
<dbReference type="FunFam" id="1.20.120.160:FF:000008">
    <property type="entry name" value="Chemotaxis sensor histidine kinase CheA"/>
    <property type="match status" value="1"/>
</dbReference>
<evidence type="ECO:0000259" key="12">
    <source>
        <dbReference type="PROSITE" id="PS50851"/>
    </source>
</evidence>
<dbReference type="GO" id="GO:0000155">
    <property type="term" value="F:phosphorelay sensor kinase activity"/>
    <property type="evidence" value="ECO:0007669"/>
    <property type="project" value="InterPro"/>
</dbReference>
<feature type="modified residue" description="Phosphohistidine" evidence="9">
    <location>
        <position position="49"/>
    </location>
</feature>
<dbReference type="PANTHER" id="PTHR43395">
    <property type="entry name" value="SENSOR HISTIDINE KINASE CHEA"/>
    <property type="match status" value="1"/>
</dbReference>
<name>A0A944MD43_9GAMM</name>
<reference evidence="14 15" key="1">
    <citation type="submission" date="2021-05" db="EMBL/GenBank/DDBJ databases">
        <title>Genetic and Functional Diversity in Clade A Lucinid endosymbionts from the Bahamas.</title>
        <authorList>
            <person name="Giani N.M."/>
            <person name="Engel A.S."/>
            <person name="Campbell B.J."/>
        </authorList>
    </citation>
    <scope>NUCLEOTIDE SEQUENCE [LARGE SCALE GENOMIC DNA]</scope>
    <source>
        <strain evidence="14">LUC16012Gg_MoonRockCtena</strain>
    </source>
</reference>
<dbReference type="Pfam" id="PF02895">
    <property type="entry name" value="H-kinase_dim"/>
    <property type="match status" value="1"/>
</dbReference>
<feature type="region of interest" description="Disordered" evidence="10">
    <location>
        <begin position="128"/>
        <end position="188"/>
    </location>
</feature>
<feature type="compositionally biased region" description="Basic and acidic residues" evidence="10">
    <location>
        <begin position="311"/>
        <end position="326"/>
    </location>
</feature>
<dbReference type="EC" id="2.7.13.3" evidence="2"/>
<proteinExistence type="predicted"/>
<evidence type="ECO:0000313" key="15">
    <source>
        <dbReference type="Proteomes" id="UP000770889"/>
    </source>
</evidence>
<evidence type="ECO:0000259" key="11">
    <source>
        <dbReference type="PROSITE" id="PS50109"/>
    </source>
</evidence>
<dbReference type="CDD" id="cd16916">
    <property type="entry name" value="HATPase_CheA-like"/>
    <property type="match status" value="1"/>
</dbReference>
<dbReference type="InterPro" id="IPR003594">
    <property type="entry name" value="HATPase_dom"/>
</dbReference>
<keyword evidence="5" id="KW-0808">Transferase</keyword>
<evidence type="ECO:0000256" key="7">
    <source>
        <dbReference type="ARBA" id="ARBA00023012"/>
    </source>
</evidence>
<feature type="domain" description="Histidine kinase" evidence="11">
    <location>
        <begin position="437"/>
        <end position="646"/>
    </location>
</feature>
<evidence type="ECO:0000256" key="8">
    <source>
        <dbReference type="ARBA" id="ARBA00035100"/>
    </source>
</evidence>
<evidence type="ECO:0000256" key="6">
    <source>
        <dbReference type="ARBA" id="ARBA00022777"/>
    </source>
</evidence>
<dbReference type="SMART" id="SM00260">
    <property type="entry name" value="CheW"/>
    <property type="match status" value="1"/>
</dbReference>
<feature type="compositionally biased region" description="Acidic residues" evidence="10">
    <location>
        <begin position="130"/>
        <end position="142"/>
    </location>
</feature>
<dbReference type="GO" id="GO:0005737">
    <property type="term" value="C:cytoplasm"/>
    <property type="evidence" value="ECO:0007669"/>
    <property type="project" value="InterPro"/>
</dbReference>
<dbReference type="SMART" id="SM00073">
    <property type="entry name" value="HPT"/>
    <property type="match status" value="1"/>
</dbReference>
<organism evidence="14 15">
    <name type="scientific">Candidatus Thiodiazotropha taylori</name>
    <dbReference type="NCBI Taxonomy" id="2792791"/>
    <lineage>
        <taxon>Bacteria</taxon>
        <taxon>Pseudomonadati</taxon>
        <taxon>Pseudomonadota</taxon>
        <taxon>Gammaproteobacteria</taxon>
        <taxon>Chromatiales</taxon>
        <taxon>Sedimenticolaceae</taxon>
        <taxon>Candidatus Thiodiazotropha</taxon>
    </lineage>
</organism>
<feature type="compositionally biased region" description="Low complexity" evidence="10">
    <location>
        <begin position="143"/>
        <end position="159"/>
    </location>
</feature>
<evidence type="ECO:0000256" key="5">
    <source>
        <dbReference type="ARBA" id="ARBA00022679"/>
    </source>
</evidence>
<feature type="region of interest" description="Disordered" evidence="10">
    <location>
        <begin position="200"/>
        <end position="402"/>
    </location>
</feature>
<dbReference type="CDD" id="cd00088">
    <property type="entry name" value="HPT"/>
    <property type="match status" value="1"/>
</dbReference>
<dbReference type="Pfam" id="PF01584">
    <property type="entry name" value="CheW"/>
    <property type="match status" value="1"/>
</dbReference>
<dbReference type="SUPFAM" id="SSF55874">
    <property type="entry name" value="ATPase domain of HSP90 chaperone/DNA topoisomerase II/histidine kinase"/>
    <property type="match status" value="1"/>
</dbReference>
<feature type="domain" description="HPt" evidence="13">
    <location>
        <begin position="2"/>
        <end position="106"/>
    </location>
</feature>
<gene>
    <name evidence="14" type="ORF">KME65_07515</name>
</gene>
<dbReference type="Proteomes" id="UP000770889">
    <property type="component" value="Unassembled WGS sequence"/>
</dbReference>
<dbReference type="InterPro" id="IPR051315">
    <property type="entry name" value="Bact_Chemotaxis_CheA"/>
</dbReference>
<comment type="caution">
    <text evidence="14">The sequence shown here is derived from an EMBL/GenBank/DDBJ whole genome shotgun (WGS) entry which is preliminary data.</text>
</comment>
<dbReference type="PROSITE" id="PS50109">
    <property type="entry name" value="HIS_KIN"/>
    <property type="match status" value="1"/>
</dbReference>
<feature type="compositionally biased region" description="Basic and acidic residues" evidence="10">
    <location>
        <begin position="265"/>
        <end position="284"/>
    </location>
</feature>
<comment type="catalytic activity">
    <reaction evidence="1">
        <text>ATP + protein L-histidine = ADP + protein N-phospho-L-histidine.</text>
        <dbReference type="EC" id="2.7.13.3"/>
    </reaction>
</comment>
<evidence type="ECO:0000256" key="1">
    <source>
        <dbReference type="ARBA" id="ARBA00000085"/>
    </source>
</evidence>
<feature type="compositionally biased region" description="Low complexity" evidence="10">
    <location>
        <begin position="172"/>
        <end position="184"/>
    </location>
</feature>
<evidence type="ECO:0000256" key="2">
    <source>
        <dbReference type="ARBA" id="ARBA00012438"/>
    </source>
</evidence>
<evidence type="ECO:0000256" key="9">
    <source>
        <dbReference type="PROSITE-ProRule" id="PRU00110"/>
    </source>
</evidence>
<feature type="compositionally biased region" description="Acidic residues" evidence="10">
    <location>
        <begin position="254"/>
        <end position="264"/>
    </location>
</feature>
<feature type="compositionally biased region" description="Low complexity" evidence="10">
    <location>
        <begin position="369"/>
        <end position="397"/>
    </location>
</feature>
<feature type="compositionally biased region" description="Acidic residues" evidence="10">
    <location>
        <begin position="297"/>
        <end position="310"/>
    </location>
</feature>
<evidence type="ECO:0000256" key="10">
    <source>
        <dbReference type="SAM" id="MobiDB-lite"/>
    </source>
</evidence>
<dbReference type="GO" id="GO:0006935">
    <property type="term" value="P:chemotaxis"/>
    <property type="evidence" value="ECO:0007669"/>
    <property type="project" value="InterPro"/>
</dbReference>
<dbReference type="PANTHER" id="PTHR43395:SF1">
    <property type="entry name" value="CHEMOTAXIS PROTEIN CHEA"/>
    <property type="match status" value="1"/>
</dbReference>
<dbReference type="InterPro" id="IPR036097">
    <property type="entry name" value="HisK_dim/P_sf"/>
</dbReference>
<dbReference type="SMART" id="SM01231">
    <property type="entry name" value="H-kinase_dim"/>
    <property type="match status" value="1"/>
</dbReference>
<sequence>MSIDVNDEILQDFLVEAGEILELLSEQLVDLEQQPDDFDLLNAVFRGFHTIKGGAGFLAIEPLVEVCHRAEDVFNILRQGQRSVGPDLMDSVLEVLDVVNAMFEQVREGIMPENAERDLIERLNRFAVPEGEDEESESEGEAEPAVAEAEAEPAVAEAAVEPEEPVNQAMQSSAADAAPESGSAAKDDLSDNEFENLLDAIQEPDSGGKDDNITEDEFEALLDELHGEGKFTGAPKQETEQQKHKQGKSAASDDITEDEFDALLDEIHGEGKFDPAKLNKEKTPAKKAAKKSKPAAADDEITEDEFDALLDEIHGAGKFDPNKLQKGDGSQQGAANQSAHVPTDKRAAKPAAKAASKPKSKPKAEAKPKPAAADSKAKKAPAAAPKQAKAAANKPAAETSVRVDTQRLDDIMNMVGELVLVRNRLATLKATMNDEDVANAVSNLDVVTSDLQLAVMKTRMQPIKKVFGRFPRVVRDLARSLKKEIDLEMVGEETDLDKNLVEALADPLVHLVRNSVDHGIELPDDREAKGKPRRGRVVLSAAQEGDHILLSIADDGKGMDPEVLRKKAVEKGMMDTEAAARLDDKECFNLIFAPGFSTKTEISDVSGRGVGMDVVKTRIAQMNGSVEIDSEWGEGSLITIKLPLTLAILPTLMVVLGEQPFALPLASVVEIFNLNLKRTNVVDGQLTIMVRERALPLFYLRNWLIPDKPLDDDEKAKGHVVIVNVGNIQVGLVVDHLIGQEEVVIKPLGALLQGLDGMAGATITGDGKIALIMDVPGLMRKYAKKF</sequence>
<dbReference type="InterPro" id="IPR004105">
    <property type="entry name" value="CheA-like_dim"/>
</dbReference>
<protein>
    <recommendedName>
        <fullName evidence="3">Chemotaxis protein CheA</fullName>
        <ecNumber evidence="2">2.7.13.3</ecNumber>
    </recommendedName>
</protein>
<accession>A0A944MD43</accession>